<evidence type="ECO:0000313" key="4">
    <source>
        <dbReference type="Proteomes" id="UP000070427"/>
    </source>
</evidence>
<dbReference type="EMBL" id="LOED01000003">
    <property type="protein sequence ID" value="KXG78333.1"/>
    <property type="molecule type" value="Genomic_DNA"/>
</dbReference>
<reference evidence="3 4" key="1">
    <citation type="submission" date="2015-12" db="EMBL/GenBank/DDBJ databases">
        <title>Draft genome sequnece of Fervidicola ferrireducens strain Y170.</title>
        <authorList>
            <person name="Patel B.K."/>
        </authorList>
    </citation>
    <scope>NUCLEOTIDE SEQUENCE [LARGE SCALE GENOMIC DNA]</scope>
    <source>
        <strain evidence="3 4">Y170</strain>
    </source>
</reference>
<gene>
    <name evidence="3" type="primary">tagA_1</name>
    <name evidence="3" type="ORF">AN618_03990</name>
</gene>
<dbReference type="Pfam" id="PF03808">
    <property type="entry name" value="Glyco_tran_WecG"/>
    <property type="match status" value="1"/>
</dbReference>
<evidence type="ECO:0000313" key="3">
    <source>
        <dbReference type="EMBL" id="KXG78333.1"/>
    </source>
</evidence>
<dbReference type="STRING" id="520764.AN618_03990"/>
<dbReference type="CDD" id="cd06533">
    <property type="entry name" value="Glyco_transf_WecG_TagA"/>
    <property type="match status" value="1"/>
</dbReference>
<sequence>MEHRYILGMRVDATSFQEATRLILKWAGTGESRYVCAANVHMVMEAYDSPAFRKVVNNADLVVPDGMPLAYGLRLLGMRGQERVCGPELMLHVCEAAASQGVPVGFYGGSPDTLQALVKNLSKRFPNLRVAYQYSPPFRPLTAEEDAAVTKQIAASGARILFVGLGCPKQECWMAEHRGKIPAVMLGVGAAFDFHAGRIRQAPRWVQNIGMEWFFRLCMEPRRLWRRYFKHNPRFLILFALQLVGKRY</sequence>
<evidence type="ECO:0000256" key="1">
    <source>
        <dbReference type="ARBA" id="ARBA00022676"/>
    </source>
</evidence>
<dbReference type="AlphaFoldDB" id="A0A140LCQ8"/>
<dbReference type="NCBIfam" id="TIGR00696">
    <property type="entry name" value="wecG_tagA_cpsF"/>
    <property type="match status" value="1"/>
</dbReference>
<protein>
    <submittedName>
        <fullName evidence="3">Putative N-acetylmannosaminyltransferase</fullName>
        <ecNumber evidence="3">2.4.1.187</ecNumber>
    </submittedName>
</protein>
<dbReference type="GO" id="GO:0047244">
    <property type="term" value="F:N-acetylglucosaminyldiphosphoundecaprenol N-acetyl-beta-D-mannosaminyltransferase activity"/>
    <property type="evidence" value="ECO:0007669"/>
    <property type="project" value="UniProtKB-EC"/>
</dbReference>
<dbReference type="RefSeq" id="WP_222926234.1">
    <property type="nucleotide sequence ID" value="NZ_LOED01000003.1"/>
</dbReference>
<accession>A0A140LCQ8</accession>
<dbReference type="Proteomes" id="UP000070427">
    <property type="component" value="Unassembled WGS sequence"/>
</dbReference>
<evidence type="ECO:0000256" key="2">
    <source>
        <dbReference type="ARBA" id="ARBA00022679"/>
    </source>
</evidence>
<dbReference type="InParanoid" id="A0A140LCQ8"/>
<keyword evidence="4" id="KW-1185">Reference proteome</keyword>
<organism evidence="3 4">
    <name type="scientific">Fervidicola ferrireducens</name>
    <dbReference type="NCBI Taxonomy" id="520764"/>
    <lineage>
        <taxon>Bacteria</taxon>
        <taxon>Bacillati</taxon>
        <taxon>Bacillota</taxon>
        <taxon>Clostridia</taxon>
        <taxon>Thermosediminibacterales</taxon>
        <taxon>Thermosediminibacteraceae</taxon>
        <taxon>Fervidicola</taxon>
    </lineage>
</organism>
<keyword evidence="1 3" id="KW-0328">Glycosyltransferase</keyword>
<name>A0A140LCQ8_9FIRM</name>
<dbReference type="PANTHER" id="PTHR34136:SF1">
    <property type="entry name" value="UDP-N-ACETYL-D-MANNOSAMINURONIC ACID TRANSFERASE"/>
    <property type="match status" value="1"/>
</dbReference>
<dbReference type="InterPro" id="IPR004629">
    <property type="entry name" value="WecG_TagA_CpsF"/>
</dbReference>
<dbReference type="PANTHER" id="PTHR34136">
    <property type="match status" value="1"/>
</dbReference>
<comment type="caution">
    <text evidence="3">The sequence shown here is derived from an EMBL/GenBank/DDBJ whole genome shotgun (WGS) entry which is preliminary data.</text>
</comment>
<keyword evidence="2 3" id="KW-0808">Transferase</keyword>
<dbReference type="EC" id="2.4.1.187" evidence="3"/>
<proteinExistence type="predicted"/>